<comment type="caution">
    <text evidence="2">The sequence shown here is derived from an EMBL/GenBank/DDBJ whole genome shotgun (WGS) entry which is preliminary data.</text>
</comment>
<name>A0A2N3HJ71_9FLAO</name>
<dbReference type="RefSeq" id="WP_106659837.1">
    <property type="nucleotide sequence ID" value="NZ_PJEO01000036.1"/>
</dbReference>
<dbReference type="OrthoDB" id="1491488at2"/>
<dbReference type="GO" id="GO:0005737">
    <property type="term" value="C:cytoplasm"/>
    <property type="evidence" value="ECO:0007669"/>
    <property type="project" value="TreeGrafter"/>
</dbReference>
<dbReference type="PANTHER" id="PTHR13847:SF281">
    <property type="entry name" value="FAD DEPENDENT OXIDOREDUCTASE DOMAIN-CONTAINING PROTEIN"/>
    <property type="match status" value="1"/>
</dbReference>
<dbReference type="Gene3D" id="3.50.50.60">
    <property type="entry name" value="FAD/NAD(P)-binding domain"/>
    <property type="match status" value="1"/>
</dbReference>
<evidence type="ECO:0000313" key="3">
    <source>
        <dbReference type="Proteomes" id="UP000233435"/>
    </source>
</evidence>
<dbReference type="PANTHER" id="PTHR13847">
    <property type="entry name" value="SARCOSINE DEHYDROGENASE-RELATED"/>
    <property type="match status" value="1"/>
</dbReference>
<dbReference type="InterPro" id="IPR036188">
    <property type="entry name" value="FAD/NAD-bd_sf"/>
</dbReference>
<dbReference type="AlphaFoldDB" id="A0A2N3HJ71"/>
<evidence type="ECO:0000259" key="1">
    <source>
        <dbReference type="Pfam" id="PF01266"/>
    </source>
</evidence>
<dbReference type="Proteomes" id="UP000233435">
    <property type="component" value="Unassembled WGS sequence"/>
</dbReference>
<organism evidence="2 3">
    <name type="scientific">Confluentibacter flavum</name>
    <dbReference type="NCBI Taxonomy" id="1909700"/>
    <lineage>
        <taxon>Bacteria</taxon>
        <taxon>Pseudomonadati</taxon>
        <taxon>Bacteroidota</taxon>
        <taxon>Flavobacteriia</taxon>
        <taxon>Flavobacteriales</taxon>
        <taxon>Flavobacteriaceae</taxon>
        <taxon>Confluentibacter</taxon>
    </lineage>
</organism>
<sequence length="371" mass="42030">MNLSYWEIKSWFTNIDYTIVGSGIVGLSCAWHLKERFPKSKILILEKGILPQGASTKNAGFACFGSLSETLEDLKSHSENEVLEFVEKRFHGLHLLRKTLGDKAIGYKNHGGFELFNNTDDTLYETCLAQKSEINKFLKPIFKTDVFSLKNNIFNFKNIKNQYIFNPFEGQIDTGRMLEALLKKVQSKGVKILNNITVEHFEETNNSVKIKTSLLEFSTCKLFIATNGFASQLINEDVKPARAQVLITKPIKHLHIKGTFHLDKGYYYFRNIDDRILFGGGRNLDFKGEETTEFNETERIQNALETLLKTTILPETPFEIEHRWSGIMGLGNQKKAIVKPLGNHVYCGVRLGGMGIAIGSLIGKELVQLLD</sequence>
<dbReference type="SUPFAM" id="SSF51905">
    <property type="entry name" value="FAD/NAD(P)-binding domain"/>
    <property type="match status" value="1"/>
</dbReference>
<reference evidence="2 3" key="1">
    <citation type="submission" date="2017-12" db="EMBL/GenBank/DDBJ databases">
        <title>Confluentibacter flavum sp. nov., isolated from the saline lake.</title>
        <authorList>
            <person name="Yu L."/>
        </authorList>
    </citation>
    <scope>NUCLEOTIDE SEQUENCE [LARGE SCALE GENOMIC DNA]</scope>
    <source>
        <strain evidence="2 3">3B</strain>
    </source>
</reference>
<keyword evidence="3" id="KW-1185">Reference proteome</keyword>
<dbReference type="InterPro" id="IPR006076">
    <property type="entry name" value="FAD-dep_OxRdtase"/>
</dbReference>
<dbReference type="Pfam" id="PF01266">
    <property type="entry name" value="DAO"/>
    <property type="match status" value="1"/>
</dbReference>
<accession>A0A2N3HJ71</accession>
<dbReference type="EMBL" id="PJEO01000036">
    <property type="protein sequence ID" value="PKQ45030.1"/>
    <property type="molecule type" value="Genomic_DNA"/>
</dbReference>
<feature type="domain" description="FAD dependent oxidoreductase" evidence="1">
    <location>
        <begin position="16"/>
        <end position="369"/>
    </location>
</feature>
<evidence type="ECO:0000313" key="2">
    <source>
        <dbReference type="EMBL" id="PKQ45030.1"/>
    </source>
</evidence>
<proteinExistence type="predicted"/>
<dbReference type="Gene3D" id="3.30.9.10">
    <property type="entry name" value="D-Amino Acid Oxidase, subunit A, domain 2"/>
    <property type="match status" value="1"/>
</dbReference>
<gene>
    <name evidence="2" type="ORF">CSW08_10500</name>
</gene>
<protein>
    <submittedName>
        <fullName evidence="2">FAD-dependent oxidoreductase</fullName>
    </submittedName>
</protein>